<reference evidence="8 9" key="1">
    <citation type="submission" date="2019-02" db="EMBL/GenBank/DDBJ databases">
        <title>Prokaryotic population dynamics and viral predation in marine succession experiment using metagenomics: the confinement effect.</title>
        <authorList>
            <person name="Haro-Moreno J.M."/>
            <person name="Rodriguez-Valera F."/>
            <person name="Lopez-Perez M."/>
        </authorList>
    </citation>
    <scope>NUCLEOTIDE SEQUENCE [LARGE SCALE GENOMIC DNA]</scope>
    <source>
        <strain evidence="8">MED-G157</strain>
    </source>
</reference>
<evidence type="ECO:0000256" key="1">
    <source>
        <dbReference type="ARBA" id="ARBA00004429"/>
    </source>
</evidence>
<evidence type="ECO:0000256" key="3">
    <source>
        <dbReference type="ARBA" id="ARBA00022475"/>
    </source>
</evidence>
<feature type="transmembrane region" description="Helical" evidence="7">
    <location>
        <begin position="283"/>
        <end position="305"/>
    </location>
</feature>
<dbReference type="AlphaFoldDB" id="A0A520RZ96"/>
<dbReference type="EMBL" id="SHAG01000031">
    <property type="protein sequence ID" value="RZO75559.1"/>
    <property type="molecule type" value="Genomic_DNA"/>
</dbReference>
<dbReference type="InterPro" id="IPR002528">
    <property type="entry name" value="MATE_fam"/>
</dbReference>
<keyword evidence="3" id="KW-1003">Cell membrane</keyword>
<feature type="transmembrane region" description="Helical" evidence="7">
    <location>
        <begin position="21"/>
        <end position="43"/>
    </location>
</feature>
<proteinExistence type="predicted"/>
<gene>
    <name evidence="8" type="ORF">EVA68_06750</name>
</gene>
<feature type="transmembrane region" description="Helical" evidence="7">
    <location>
        <begin position="387"/>
        <end position="409"/>
    </location>
</feature>
<name>A0A520RZ96_9GAMM</name>
<keyword evidence="5 7" id="KW-1133">Transmembrane helix</keyword>
<evidence type="ECO:0000313" key="8">
    <source>
        <dbReference type="EMBL" id="RZO75559.1"/>
    </source>
</evidence>
<comment type="subcellular location">
    <subcellularLocation>
        <location evidence="1">Cell inner membrane</location>
        <topology evidence="1">Multi-pass membrane protein</topology>
    </subcellularLocation>
</comment>
<feature type="transmembrane region" description="Helical" evidence="7">
    <location>
        <begin position="415"/>
        <end position="433"/>
    </location>
</feature>
<accession>A0A520RZ96</accession>
<dbReference type="InterPro" id="IPR052031">
    <property type="entry name" value="Membrane_Transporter-Flippase"/>
</dbReference>
<sequence>MSKHENLTEGAISGHILRLSGVMIIGFIAWTLGGLIEIFYLGIVGLDALAAITFAFPLTMSLTAFIRGIGVGASSIVARALGESDRNIAATTTSHCNLLIIIITVTLSLIGFLTAETLYLAMGARNEVLNLATAYTRIWLLGFPMIGIAMVSNGMIRSFGNASFSASIMLSAPAIQVIIGPFLIFGWLGLPALGIIGAAWAAVIGGACQFLISCYWFFLKEKLLRAAFSSLGSSCRNILHVGIPAASTNLIGPLSTGITTWLLASYSIAVVAGFGVASRIESVAGMVTVGFATSIVPIVGQNWGAGKFHRVYEALRTCYLACHAWGLIAATGIWFGAVFLIGLISDEEEILESAMWFLYIVPISIGFGGMINVATHSFNAIRTPMPALILSLARLLFVYVPLAGTLGLWMGYQGVFIAIAVSNLIVGLLAYRWNNHSLEKKIQEINTN</sequence>
<feature type="transmembrane region" description="Helical" evidence="7">
    <location>
        <begin position="258"/>
        <end position="277"/>
    </location>
</feature>
<dbReference type="GO" id="GO:0005886">
    <property type="term" value="C:plasma membrane"/>
    <property type="evidence" value="ECO:0007669"/>
    <property type="project" value="UniProtKB-SubCell"/>
</dbReference>
<dbReference type="PIRSF" id="PIRSF006603">
    <property type="entry name" value="DinF"/>
    <property type="match status" value="1"/>
</dbReference>
<dbReference type="NCBIfam" id="TIGR00797">
    <property type="entry name" value="matE"/>
    <property type="match status" value="1"/>
</dbReference>
<evidence type="ECO:0000256" key="7">
    <source>
        <dbReference type="SAM" id="Phobius"/>
    </source>
</evidence>
<feature type="transmembrane region" description="Helical" evidence="7">
    <location>
        <begin position="134"/>
        <end position="156"/>
    </location>
</feature>
<feature type="transmembrane region" description="Helical" evidence="7">
    <location>
        <begin position="317"/>
        <end position="344"/>
    </location>
</feature>
<feature type="transmembrane region" description="Helical" evidence="7">
    <location>
        <begin position="49"/>
        <end position="77"/>
    </location>
</feature>
<dbReference type="PANTHER" id="PTHR43549">
    <property type="entry name" value="MULTIDRUG RESISTANCE PROTEIN YPNP-RELATED"/>
    <property type="match status" value="1"/>
</dbReference>
<dbReference type="PANTHER" id="PTHR43549:SF3">
    <property type="entry name" value="MULTIDRUG RESISTANCE PROTEIN YPNP-RELATED"/>
    <property type="match status" value="1"/>
</dbReference>
<evidence type="ECO:0000256" key="6">
    <source>
        <dbReference type="ARBA" id="ARBA00023136"/>
    </source>
</evidence>
<dbReference type="Pfam" id="PF01554">
    <property type="entry name" value="MatE"/>
    <property type="match status" value="2"/>
</dbReference>
<keyword evidence="2" id="KW-0813">Transport</keyword>
<keyword evidence="6 7" id="KW-0472">Membrane</keyword>
<feature type="transmembrane region" description="Helical" evidence="7">
    <location>
        <begin position="168"/>
        <end position="189"/>
    </location>
</feature>
<comment type="caution">
    <text evidence="8">The sequence shown here is derived from an EMBL/GenBank/DDBJ whole genome shotgun (WGS) entry which is preliminary data.</text>
</comment>
<evidence type="ECO:0000256" key="5">
    <source>
        <dbReference type="ARBA" id="ARBA00022989"/>
    </source>
</evidence>
<feature type="transmembrane region" description="Helical" evidence="7">
    <location>
        <begin position="195"/>
        <end position="218"/>
    </location>
</feature>
<evidence type="ECO:0000256" key="4">
    <source>
        <dbReference type="ARBA" id="ARBA00022692"/>
    </source>
</evidence>
<dbReference type="InterPro" id="IPR048279">
    <property type="entry name" value="MdtK-like"/>
</dbReference>
<protein>
    <submittedName>
        <fullName evidence="8">MATE family efflux transporter</fullName>
    </submittedName>
</protein>
<organism evidence="8 9">
    <name type="scientific">OM182 bacterium</name>
    <dbReference type="NCBI Taxonomy" id="2510334"/>
    <lineage>
        <taxon>Bacteria</taxon>
        <taxon>Pseudomonadati</taxon>
        <taxon>Pseudomonadota</taxon>
        <taxon>Gammaproteobacteria</taxon>
        <taxon>OMG group</taxon>
        <taxon>OM182 clade</taxon>
    </lineage>
</organism>
<feature type="transmembrane region" description="Helical" evidence="7">
    <location>
        <begin position="356"/>
        <end position="375"/>
    </location>
</feature>
<dbReference type="GO" id="GO:0042910">
    <property type="term" value="F:xenobiotic transmembrane transporter activity"/>
    <property type="evidence" value="ECO:0007669"/>
    <property type="project" value="InterPro"/>
</dbReference>
<keyword evidence="4 7" id="KW-0812">Transmembrane</keyword>
<feature type="transmembrane region" description="Helical" evidence="7">
    <location>
        <begin position="98"/>
        <end position="122"/>
    </location>
</feature>
<evidence type="ECO:0000313" key="9">
    <source>
        <dbReference type="Proteomes" id="UP000316199"/>
    </source>
</evidence>
<evidence type="ECO:0000256" key="2">
    <source>
        <dbReference type="ARBA" id="ARBA00022448"/>
    </source>
</evidence>
<dbReference type="GO" id="GO:0015297">
    <property type="term" value="F:antiporter activity"/>
    <property type="evidence" value="ECO:0007669"/>
    <property type="project" value="InterPro"/>
</dbReference>
<dbReference type="Proteomes" id="UP000316199">
    <property type="component" value="Unassembled WGS sequence"/>
</dbReference>